<dbReference type="EMBL" id="CQVU01000028">
    <property type="protein sequence ID" value="COA40501.1"/>
    <property type="molecule type" value="Genomic_DNA"/>
</dbReference>
<evidence type="ECO:0000256" key="14">
    <source>
        <dbReference type="ARBA" id="ARBA00032708"/>
    </source>
</evidence>
<evidence type="ECO:0000313" key="22">
    <source>
        <dbReference type="EMBL" id="MTV43706.1"/>
    </source>
</evidence>
<dbReference type="EMBL" id="WNHS01000039">
    <property type="protein sequence ID" value="MTW24978.1"/>
    <property type="molecule type" value="Genomic_DNA"/>
</dbReference>
<keyword evidence="10 16" id="KW-0479">Metal-binding</keyword>
<dbReference type="PIRSF" id="PIRSF000699">
    <property type="entry name" value="PTS_IILac_III"/>
    <property type="match status" value="1"/>
</dbReference>
<evidence type="ECO:0000313" key="28">
    <source>
        <dbReference type="EMBL" id="MTV99058.1"/>
    </source>
</evidence>
<evidence type="ECO:0000313" key="27">
    <source>
        <dbReference type="EMBL" id="MTV90247.1"/>
    </source>
</evidence>
<dbReference type="Proteomes" id="UP000214939">
    <property type="component" value="Unassembled WGS sequence"/>
</dbReference>
<dbReference type="EMBL" id="CAANCB010000002">
    <property type="protein sequence ID" value="VKB49742.1"/>
    <property type="molecule type" value="Genomic_DNA"/>
</dbReference>
<dbReference type="Pfam" id="PF02255">
    <property type="entry name" value="PTS_IIA"/>
    <property type="match status" value="1"/>
</dbReference>
<dbReference type="EMBL" id="CFFA01000033">
    <property type="protein sequence ID" value="CEX67884.1"/>
    <property type="molecule type" value="Genomic_DNA"/>
</dbReference>
<evidence type="ECO:0000256" key="8">
    <source>
        <dbReference type="ARBA" id="ARBA00022679"/>
    </source>
</evidence>
<dbReference type="InterPro" id="IPR003188">
    <property type="entry name" value="PTS_IIA_lac/cel"/>
</dbReference>
<evidence type="ECO:0000256" key="3">
    <source>
        <dbReference type="ARBA" id="ARBA00014322"/>
    </source>
</evidence>
<evidence type="ECO:0000313" key="49">
    <source>
        <dbReference type="Proteomes" id="UP000311381"/>
    </source>
</evidence>
<dbReference type="Proteomes" id="UP000311381">
    <property type="component" value="Unassembled WGS sequence"/>
</dbReference>
<comment type="subunit">
    <text evidence="2">Homotrimer.</text>
</comment>
<reference evidence="41 42" key="1">
    <citation type="submission" date="2015-03" db="EMBL/GenBank/DDBJ databases">
        <authorList>
            <consortium name="Pathogen Informatics"/>
            <person name="Murphy D."/>
        </authorList>
    </citation>
    <scope>NUCLEOTIDE SEQUENCE [LARGE SCALE GENOMIC DNA]</scope>
    <source>
        <strain evidence="21 42">SMRU1414</strain>
        <strain evidence="20 43">SMRU1873</strain>
        <strain evidence="18">SMRU51</strain>
        <strain evidence="19 41">SMRU975</strain>
        <strain evidence="44">type strain: N</strain>
    </source>
</reference>
<evidence type="ECO:0000313" key="51">
    <source>
        <dbReference type="Proteomes" id="UP000314107"/>
    </source>
</evidence>
<dbReference type="Proteomes" id="UP000315060">
    <property type="component" value="Unassembled WGS sequence"/>
</dbReference>
<evidence type="ECO:0000313" key="26">
    <source>
        <dbReference type="EMBL" id="MTV87547.1"/>
    </source>
</evidence>
<evidence type="ECO:0000313" key="21">
    <source>
        <dbReference type="EMBL" id="COA40501.1"/>
    </source>
</evidence>
<evidence type="ECO:0000313" key="57">
    <source>
        <dbReference type="Proteomes" id="UP000469505"/>
    </source>
</evidence>
<dbReference type="OMA" id="QAHHMQT"/>
<evidence type="ECO:0000313" key="29">
    <source>
        <dbReference type="EMBL" id="MTW24978.1"/>
    </source>
</evidence>
<evidence type="ECO:0000313" key="43">
    <source>
        <dbReference type="Proteomes" id="UP000043005"/>
    </source>
</evidence>
<dbReference type="Proteomes" id="UP000314170">
    <property type="component" value="Unassembled WGS sequence"/>
</dbReference>
<dbReference type="EMBL" id="CAAQRO010000018">
    <property type="protein sequence ID" value="VMD02095.1"/>
    <property type="molecule type" value="Genomic_DNA"/>
</dbReference>
<dbReference type="EMBL" id="CKTV01000044">
    <property type="protein sequence ID" value="CJA57959.1"/>
    <property type="molecule type" value="Genomic_DNA"/>
</dbReference>
<evidence type="ECO:0000313" key="35">
    <source>
        <dbReference type="EMBL" id="VNB70500.1"/>
    </source>
</evidence>
<keyword evidence="4" id="KW-0813">Transport</keyword>
<reference evidence="55 56" key="5">
    <citation type="submission" date="2019-11" db="EMBL/GenBank/DDBJ databases">
        <title>Growth characteristics of pneumococcus vary with the chemical composition of the capsule and with environmental conditions.</title>
        <authorList>
            <person name="Tothpal A."/>
            <person name="Desobry K."/>
            <person name="Joshi S."/>
            <person name="Wyllie A.L."/>
            <person name="Weinberger D.M."/>
        </authorList>
    </citation>
    <scope>NUCLEOTIDE SEQUENCE [LARGE SCALE GENOMIC DNA]</scope>
    <source>
        <strain evidence="56">pnumococcus09N</strain>
        <strain evidence="22">Pnumococcus09N</strain>
        <strain evidence="25">Pnumococcus10A</strain>
        <strain evidence="59">pnumococcus15C</strain>
        <strain evidence="27">Pnumococcus15C</strain>
        <strain evidence="24">Pnumococcus19F</strain>
        <strain evidence="55 60">pnumococcus19F</strain>
        <strain evidence="23">Pnumococcus22F</strain>
        <strain evidence="58">pnumococcus22F</strain>
        <strain evidence="61">pnumococcus23A</strain>
        <strain evidence="29">Pnumococcus23A</strain>
        <strain evidence="26">Pnumococcus35B</strain>
        <strain evidence="57">pnumococcus35B</strain>
    </source>
</reference>
<dbReference type="Proteomes" id="UP000483094">
    <property type="component" value="Unassembled WGS sequence"/>
</dbReference>
<evidence type="ECO:0000313" key="52">
    <source>
        <dbReference type="Proteomes" id="UP000314170"/>
    </source>
</evidence>
<dbReference type="InterPro" id="IPR036542">
    <property type="entry name" value="PTS_IIA_lac/cel_sf"/>
</dbReference>
<dbReference type="EMBL" id="WNHX01000043">
    <property type="protein sequence ID" value="MTV87547.1"/>
    <property type="molecule type" value="Genomic_DNA"/>
</dbReference>
<evidence type="ECO:0000256" key="11">
    <source>
        <dbReference type="ARBA" id="ARBA00022842"/>
    </source>
</evidence>
<dbReference type="RefSeq" id="WP_001078331.1">
    <property type="nucleotide sequence ID" value="NZ_AP017971.1"/>
</dbReference>
<evidence type="ECO:0000256" key="4">
    <source>
        <dbReference type="ARBA" id="ARBA00022448"/>
    </source>
</evidence>
<evidence type="ECO:0000256" key="1">
    <source>
        <dbReference type="ARBA" id="ARBA00004496"/>
    </source>
</evidence>
<dbReference type="Proteomes" id="UP000467349">
    <property type="component" value="Unassembled WGS sequence"/>
</dbReference>
<feature type="binding site" evidence="16">
    <location>
        <position position="81"/>
    </location>
    <ligand>
        <name>Mg(2+)</name>
        <dbReference type="ChEBI" id="CHEBI:18420"/>
        <note>ligand shared between all trimeric partners</note>
    </ligand>
</feature>
<dbReference type="PANTHER" id="PTHR34382:SF9">
    <property type="entry name" value="PHOSPHOTRANSFERASE SYSTEM SUGAR-SPECIFIC EII COMPONENT"/>
    <property type="match status" value="1"/>
</dbReference>
<evidence type="ECO:0000313" key="41">
    <source>
        <dbReference type="Proteomes" id="UP000042512"/>
    </source>
</evidence>
<evidence type="ECO:0000313" key="39">
    <source>
        <dbReference type="EMBL" id="VTE36192.1"/>
    </source>
</evidence>
<evidence type="ECO:0000256" key="6">
    <source>
        <dbReference type="ARBA" id="ARBA00022553"/>
    </source>
</evidence>
<dbReference type="Proteomes" id="UP000469505">
    <property type="component" value="Unassembled WGS sequence"/>
</dbReference>
<evidence type="ECO:0000256" key="16">
    <source>
        <dbReference type="PIRSR" id="PIRSR000699-2"/>
    </source>
</evidence>
<evidence type="ECO:0000313" key="46">
    <source>
        <dbReference type="Proteomes" id="UP000304540"/>
    </source>
</evidence>
<dbReference type="Proteomes" id="UP000042967">
    <property type="component" value="Unassembled WGS sequence"/>
</dbReference>
<dbReference type="EMBL" id="WNHN01000042">
    <property type="protein sequence ID" value="MTV77535.1"/>
    <property type="molecule type" value="Genomic_DNA"/>
</dbReference>
<comment type="cofactor">
    <cofactor evidence="16">
        <name>Mg(2+)</name>
        <dbReference type="ChEBI" id="CHEBI:18420"/>
    </cofactor>
    <text evidence="16">Binds 1 Mg(2+) ion per trimer.</text>
</comment>
<dbReference type="EMBL" id="WNHQ01000592">
    <property type="protein sequence ID" value="MTV73755.1"/>
    <property type="molecule type" value="Genomic_DNA"/>
</dbReference>
<keyword evidence="11 16" id="KW-0460">Magnesium</keyword>
<dbReference type="GO" id="GO:0009401">
    <property type="term" value="P:phosphoenolpyruvate-dependent sugar phosphotransferase system"/>
    <property type="evidence" value="ECO:0007669"/>
    <property type="project" value="UniProtKB-KW"/>
</dbReference>
<protein>
    <recommendedName>
        <fullName evidence="3">PTS system lactose-specific EIIA component</fullName>
    </recommendedName>
    <alternativeName>
        <fullName evidence="12">EIIA-Lac</fullName>
    </alternativeName>
    <alternativeName>
        <fullName evidence="14">EIII-Lac</fullName>
    </alternativeName>
    <alternativeName>
        <fullName evidence="13">Lactose-specific phosphotransferase enzyme IIA component</fullName>
    </alternativeName>
</protein>
<proteinExistence type="predicted"/>
<evidence type="ECO:0000313" key="19">
    <source>
        <dbReference type="EMBL" id="CIY90233.1"/>
    </source>
</evidence>
<dbReference type="EMBL" id="NNBW01000003">
    <property type="protein sequence ID" value="OYL32232.1"/>
    <property type="molecule type" value="Genomic_DNA"/>
</dbReference>
<dbReference type="PROSITE" id="PS51095">
    <property type="entry name" value="PTS_EIIA_TYPE_3"/>
    <property type="match status" value="1"/>
</dbReference>
<dbReference type="OrthoDB" id="350602at2"/>
<evidence type="ECO:0000313" key="34">
    <source>
        <dbReference type="EMBL" id="VMD02095.1"/>
    </source>
</evidence>
<dbReference type="EMBL" id="CAASIK010000020">
    <property type="protein sequence ID" value="VNB70500.1"/>
    <property type="molecule type" value="Genomic_DNA"/>
</dbReference>
<reference evidence="30 45" key="2">
    <citation type="submission" date="2017-07" db="EMBL/GenBank/DDBJ databases">
        <title>Invasive disease caused simultaneously by more than one serotype of Streptococcus pneumoniae, South Africa.</title>
        <authorList>
            <person name="Ndlangisa K."/>
            <person name="Du Plessis M."/>
            <person name="Von Gottberg A."/>
        </authorList>
    </citation>
    <scope>NUCLEOTIDE SEQUENCE [LARGE SCALE GENOMIC DNA]</scope>
    <source>
        <strain evidence="30 45">8227-15B</strain>
    </source>
</reference>
<evidence type="ECO:0000313" key="32">
    <source>
        <dbReference type="EMBL" id="VFI32271.1"/>
    </source>
</evidence>
<evidence type="ECO:0000313" key="58">
    <source>
        <dbReference type="Proteomes" id="UP000474228"/>
    </source>
</evidence>
<evidence type="ECO:0000313" key="38">
    <source>
        <dbReference type="EMBL" id="VSJ55249.1"/>
    </source>
</evidence>
<dbReference type="EMBL" id="CABDQT010000025">
    <property type="protein sequence ID" value="VTH33463.1"/>
    <property type="molecule type" value="Genomic_DNA"/>
</dbReference>
<evidence type="ECO:0000313" key="25">
    <source>
        <dbReference type="EMBL" id="MTV77535.1"/>
    </source>
</evidence>
<evidence type="ECO:0000256" key="7">
    <source>
        <dbReference type="ARBA" id="ARBA00022597"/>
    </source>
</evidence>
<evidence type="ECO:0000313" key="42">
    <source>
        <dbReference type="Proteomes" id="UP000042967"/>
    </source>
</evidence>
<dbReference type="GO" id="GO:0005737">
    <property type="term" value="C:cytoplasm"/>
    <property type="evidence" value="ECO:0007669"/>
    <property type="project" value="UniProtKB-SubCell"/>
</dbReference>
<dbReference type="EMBL" id="CABBZR010000030">
    <property type="protein sequence ID" value="VSJ55249.1"/>
    <property type="molecule type" value="Genomic_DNA"/>
</dbReference>
<dbReference type="Proteomes" id="UP000476212">
    <property type="component" value="Unassembled WGS sequence"/>
</dbReference>
<evidence type="ECO:0000313" key="31">
    <source>
        <dbReference type="EMBL" id="TVX73093.1"/>
    </source>
</evidence>
<evidence type="ECO:0000313" key="54">
    <source>
        <dbReference type="Proteomes" id="UP000358702"/>
    </source>
</evidence>
<dbReference type="EMBL" id="WNHU01000049">
    <property type="protein sequence ID" value="MTV43706.1"/>
    <property type="molecule type" value="Genomic_DNA"/>
</dbReference>
<dbReference type="Proteomes" id="UP000310997">
    <property type="component" value="Unassembled WGS sequence"/>
</dbReference>
<evidence type="ECO:0000313" key="45">
    <source>
        <dbReference type="Proteomes" id="UP000214939"/>
    </source>
</evidence>
<evidence type="ECO:0000313" key="53">
    <source>
        <dbReference type="Proteomes" id="UP000315060"/>
    </source>
</evidence>
<evidence type="ECO:0000313" key="56">
    <source>
        <dbReference type="Proteomes" id="UP000467349"/>
    </source>
</evidence>
<evidence type="ECO:0000256" key="15">
    <source>
        <dbReference type="PIRSR" id="PIRSR000699-1"/>
    </source>
</evidence>
<keyword evidence="7" id="KW-0762">Sugar transport</keyword>
<evidence type="ECO:0000256" key="13">
    <source>
        <dbReference type="ARBA" id="ARBA00031467"/>
    </source>
</evidence>
<evidence type="ECO:0000313" key="60">
    <source>
        <dbReference type="Proteomes" id="UP000483094"/>
    </source>
</evidence>
<evidence type="ECO:0000313" key="50">
    <source>
        <dbReference type="Proteomes" id="UP000311674"/>
    </source>
</evidence>
<evidence type="ECO:0000256" key="5">
    <source>
        <dbReference type="ARBA" id="ARBA00022490"/>
    </source>
</evidence>
<dbReference type="PANTHER" id="PTHR34382">
    <property type="entry name" value="PTS SYSTEM N,N'-DIACETYLCHITOBIOSE-SPECIFIC EIIA COMPONENT"/>
    <property type="match status" value="1"/>
</dbReference>
<dbReference type="EMBL" id="WNIB01000033">
    <property type="protein sequence ID" value="MTV90247.1"/>
    <property type="molecule type" value="Genomic_DNA"/>
</dbReference>
<evidence type="ECO:0000313" key="30">
    <source>
        <dbReference type="EMBL" id="OYL32232.1"/>
    </source>
</evidence>
<evidence type="ECO:0000313" key="48">
    <source>
        <dbReference type="Proteomes" id="UP000310997"/>
    </source>
</evidence>
<dbReference type="Proteomes" id="UP000474228">
    <property type="component" value="Unassembled WGS sequence"/>
</dbReference>
<dbReference type="Proteomes" id="UP000437160">
    <property type="component" value="Unassembled WGS sequence"/>
</dbReference>
<evidence type="ECO:0000313" key="18">
    <source>
        <dbReference type="EMBL" id="CEX67884.1"/>
    </source>
</evidence>
<evidence type="ECO:0000256" key="10">
    <source>
        <dbReference type="ARBA" id="ARBA00022723"/>
    </source>
</evidence>
<evidence type="ECO:0000313" key="37">
    <source>
        <dbReference type="EMBL" id="VSC33909.1"/>
    </source>
</evidence>
<dbReference type="Proteomes" id="UP000729182">
    <property type="component" value="Unassembled WGS sequence"/>
</dbReference>
<evidence type="ECO:0000313" key="23">
    <source>
        <dbReference type="EMBL" id="MTV63557.1"/>
    </source>
</evidence>
<evidence type="ECO:0000256" key="2">
    <source>
        <dbReference type="ARBA" id="ARBA00011233"/>
    </source>
</evidence>
<evidence type="ECO:0000313" key="61">
    <source>
        <dbReference type="Proteomes" id="UP000490982"/>
    </source>
</evidence>
<keyword evidence="5" id="KW-0963">Cytoplasm</keyword>
<sequence length="105" mass="11513">MNREEVTLLGFEIVAYAGDARSKLLEALKAAEAGDFEKADALVEEAGSCIAEAHHAQTSLLTKEASGEDLAYSVTMMHGQDHLMTTILLKDLMHHLIELYKRGVK</sequence>
<evidence type="ECO:0000313" key="59">
    <source>
        <dbReference type="Proteomes" id="UP000476212"/>
    </source>
</evidence>
<evidence type="ECO:0000313" key="24">
    <source>
        <dbReference type="EMBL" id="MTV73755.1"/>
    </source>
</evidence>
<accession>A0A064C177</accession>
<dbReference type="GeneID" id="93739709"/>
<evidence type="ECO:0000313" key="20">
    <source>
        <dbReference type="EMBL" id="CJA57959.1"/>
    </source>
</evidence>
<dbReference type="GO" id="GO:0046872">
    <property type="term" value="F:metal ion binding"/>
    <property type="evidence" value="ECO:0007669"/>
    <property type="project" value="UniProtKB-KW"/>
</dbReference>
<keyword evidence="9" id="KW-0598">Phosphotransferase system</keyword>
<evidence type="ECO:0000256" key="9">
    <source>
        <dbReference type="ARBA" id="ARBA00022683"/>
    </source>
</evidence>
<dbReference type="Proteomes" id="UP000314107">
    <property type="component" value="Unassembled WGS sequence"/>
</dbReference>
<gene>
    <name evidence="33" type="primary">lacF_1</name>
    <name evidence="35" type="synonym">lacF_2</name>
    <name evidence="18" type="synonym">lacF_3</name>
    <name evidence="21" type="synonym">lacF_4</name>
    <name evidence="30" type="ORF">A5N45_00520</name>
    <name evidence="31" type="ORF">AZJ28_00200</name>
    <name evidence="18" type="ORF">ERS019209_01905</name>
    <name evidence="19" type="ORF">ERS020485_01870</name>
    <name evidence="21" type="ORF">ERS020924_02012</name>
    <name evidence="20" type="ORF">ERS021383_01977</name>
    <name evidence="25" type="ORF">GM535_09780</name>
    <name evidence="28" type="ORF">GM536_08210</name>
    <name evidence="29" type="ORF">GM537_09045</name>
    <name evidence="23" type="ORF">GM539_09210</name>
    <name evidence="24" type="ORF">GM540_07115</name>
    <name evidence="26" type="ORF">GM543_08510</name>
    <name evidence="27" type="ORF">GM544_07110</name>
    <name evidence="22" type="ORF">GM545_08800</name>
    <name evidence="38" type="ORF">SAMEA104154639_02125</name>
    <name evidence="34" type="ORF">SAMEA2627268_01957</name>
    <name evidence="35" type="ORF">SAMEA2783718_02162</name>
    <name evidence="40" type="ORF">SAMEA3171064_01914</name>
    <name evidence="33" type="ORF">SAMEA3353631_00347</name>
    <name evidence="36" type="ORF">SAMEA3381574_00554</name>
    <name evidence="37" type="ORF">SAMEA3390019_01979</name>
    <name evidence="32" type="ORF">SAMEA3431391_01008</name>
    <name evidence="39" type="ORF">SAMEA4038883_00362</name>
</gene>
<name>A0A064C177_STREE</name>
<feature type="active site" description="Tele-phosphohistidine intermediate" evidence="15">
    <location>
        <position position="78"/>
    </location>
</feature>
<dbReference type="EMBL" id="WNHJ01000041">
    <property type="protein sequence ID" value="MTV63557.1"/>
    <property type="molecule type" value="Genomic_DNA"/>
</dbReference>
<reference evidence="31 53" key="4">
    <citation type="submission" date="2019-07" db="EMBL/GenBank/DDBJ databases">
        <authorList>
            <person name="Mohale T."/>
        </authorList>
    </citation>
    <scope>NUCLEOTIDE SEQUENCE [LARGE SCALE GENOMIC DNA]</scope>
    <source>
        <strain evidence="31 53">NTPn 59</strain>
    </source>
</reference>
<feature type="modified residue" description="Phosphohistidine; by HPr" evidence="17">
    <location>
        <position position="78"/>
    </location>
</feature>
<evidence type="ECO:0000313" key="47">
    <source>
        <dbReference type="Proteomes" id="UP000310822"/>
    </source>
</evidence>
<evidence type="ECO:0000313" key="36">
    <source>
        <dbReference type="EMBL" id="VRI33943.1"/>
    </source>
</evidence>
<dbReference type="Proteomes" id="UP000358702">
    <property type="component" value="Unassembled WGS sequence"/>
</dbReference>
<dbReference type="NCBIfam" id="TIGR00823">
    <property type="entry name" value="EIIA-LAC"/>
    <property type="match status" value="1"/>
</dbReference>
<dbReference type="Proteomes" id="UP000042512">
    <property type="component" value="Unassembled WGS sequence"/>
</dbReference>
<dbReference type="Proteomes" id="UP000043005">
    <property type="component" value="Unassembled WGS sequence"/>
</dbReference>
<dbReference type="Proteomes" id="UP000490982">
    <property type="component" value="Unassembled WGS sequence"/>
</dbReference>
<dbReference type="GO" id="GO:0016740">
    <property type="term" value="F:transferase activity"/>
    <property type="evidence" value="ECO:0007669"/>
    <property type="project" value="UniProtKB-KW"/>
</dbReference>
<dbReference type="Proteomes" id="UP000048507">
    <property type="component" value="Unassembled WGS sequence"/>
</dbReference>
<dbReference type="CDD" id="cd00215">
    <property type="entry name" value="PTS_IIA_lac"/>
    <property type="match status" value="1"/>
</dbReference>
<dbReference type="EMBL" id="WNIA01000045">
    <property type="protein sequence ID" value="MTV99058.1"/>
    <property type="molecule type" value="Genomic_DNA"/>
</dbReference>
<keyword evidence="6" id="KW-0597">Phosphoprotein</keyword>
<dbReference type="SUPFAM" id="SSF46973">
    <property type="entry name" value="Enzyme IIa from lactose specific PTS, IIa-lac"/>
    <property type="match status" value="1"/>
</dbReference>
<evidence type="ECO:0000256" key="17">
    <source>
        <dbReference type="PROSITE-ProRule" id="PRU00418"/>
    </source>
</evidence>
<dbReference type="EMBL" id="LR216058">
    <property type="protein sequence ID" value="VFI32271.1"/>
    <property type="molecule type" value="Genomic_DNA"/>
</dbReference>
<evidence type="ECO:0000313" key="44">
    <source>
        <dbReference type="Proteomes" id="UP000048507"/>
    </source>
</evidence>
<evidence type="ECO:0000313" key="40">
    <source>
        <dbReference type="EMBL" id="VTH33463.1"/>
    </source>
</evidence>
<dbReference type="Gene3D" id="1.20.58.80">
    <property type="entry name" value="Phosphotransferase system, lactose/cellobiose-type IIA subunit"/>
    <property type="match status" value="1"/>
</dbReference>
<dbReference type="EMBL" id="CABDLL010000002">
    <property type="protein sequence ID" value="VTE36192.1"/>
    <property type="molecule type" value="Genomic_DNA"/>
</dbReference>
<dbReference type="EMBL" id="CKRE01000035">
    <property type="protein sequence ID" value="CIY90233.1"/>
    <property type="molecule type" value="Genomic_DNA"/>
</dbReference>
<evidence type="ECO:0000313" key="33">
    <source>
        <dbReference type="EMBL" id="VKB49742.1"/>
    </source>
</evidence>
<dbReference type="EMBL" id="CABABW010000003">
    <property type="protein sequence ID" value="VRI33943.1"/>
    <property type="molecule type" value="Genomic_DNA"/>
</dbReference>
<dbReference type="Proteomes" id="UP000304540">
    <property type="component" value="Unassembled WGS sequence"/>
</dbReference>
<evidence type="ECO:0000256" key="12">
    <source>
        <dbReference type="ARBA" id="ARBA00030293"/>
    </source>
</evidence>
<dbReference type="Proteomes" id="UP000311674">
    <property type="component" value="Unassembled WGS sequence"/>
</dbReference>
<dbReference type="AlphaFoldDB" id="A0A064C177"/>
<dbReference type="EMBL" id="CABBMN010000018">
    <property type="protein sequence ID" value="VSC33909.1"/>
    <property type="molecule type" value="Genomic_DNA"/>
</dbReference>
<reference evidence="46 47" key="3">
    <citation type="submission" date="2019-04" db="EMBL/GenBank/DDBJ databases">
        <authorList>
            <consortium name="Pathogen Informatics"/>
        </authorList>
    </citation>
    <scope>NUCLEOTIDE SEQUENCE [LARGE SCALE GENOMIC DNA]</scope>
    <source>
        <strain evidence="32">GPS_HK_21-sc-2296565</strain>
        <strain evidence="40 51">GPSC129</strain>
        <strain evidence="37 50">GPSC148</strain>
        <strain evidence="33 54">GPSC21</strain>
        <strain evidence="36 46">GPSC232</strain>
        <strain evidence="38 52">GPSC38</strain>
        <strain evidence="34 49">GPSC47</strain>
        <strain evidence="35 47">GPSC54</strain>
        <strain evidence="39 48">GPSC559</strain>
    </source>
</reference>
<dbReference type="Proteomes" id="UP000310822">
    <property type="component" value="Unassembled WGS sequence"/>
</dbReference>
<evidence type="ECO:0000313" key="55">
    <source>
        <dbReference type="Proteomes" id="UP000437160"/>
    </source>
</evidence>
<keyword evidence="8 33" id="KW-0808">Transferase</keyword>
<dbReference type="Proteomes" id="UP000290138">
    <property type="component" value="Chromosome"/>
</dbReference>
<comment type="subcellular location">
    <subcellularLocation>
        <location evidence="1">Cytoplasm</location>
    </subcellularLocation>
</comment>
<organism evidence="33 54">
    <name type="scientific">Streptococcus pneumoniae</name>
    <dbReference type="NCBI Taxonomy" id="1313"/>
    <lineage>
        <taxon>Bacteria</taxon>
        <taxon>Bacillati</taxon>
        <taxon>Bacillota</taxon>
        <taxon>Bacilli</taxon>
        <taxon>Lactobacillales</taxon>
        <taxon>Streptococcaceae</taxon>
        <taxon>Streptococcus</taxon>
    </lineage>
</organism>
<dbReference type="EMBL" id="VMYC01000004">
    <property type="protein sequence ID" value="TVX73093.1"/>
    <property type="molecule type" value="Genomic_DNA"/>
</dbReference>